<evidence type="ECO:0000313" key="1">
    <source>
        <dbReference type="EMBL" id="ORV14602.1"/>
    </source>
</evidence>
<reference evidence="1 3" key="1">
    <citation type="submission" date="2016-01" db="EMBL/GenBank/DDBJ databases">
        <title>The new phylogeny of the genus Mycobacterium.</title>
        <authorList>
            <person name="Tarcisio F."/>
            <person name="Conor M."/>
            <person name="Antonella G."/>
            <person name="Elisabetta G."/>
            <person name="Giulia F.S."/>
            <person name="Sara T."/>
            <person name="Anna F."/>
            <person name="Clotilde B."/>
            <person name="Roberto B."/>
            <person name="Veronica D.S."/>
            <person name="Fabio R."/>
            <person name="Monica P."/>
            <person name="Olivier J."/>
            <person name="Enrico T."/>
            <person name="Nicola S."/>
        </authorList>
    </citation>
    <scope>NUCLEOTIDE SEQUENCE [LARGE SCALE GENOMIC DNA]</scope>
    <source>
        <strain evidence="1 3">DSM 44243</strain>
    </source>
</reference>
<dbReference type="Proteomes" id="UP000230971">
    <property type="component" value="Unassembled WGS sequence"/>
</dbReference>
<comment type="caution">
    <text evidence="1">The sequence shown here is derived from an EMBL/GenBank/DDBJ whole genome shotgun (WGS) entry which is preliminary data.</text>
</comment>
<dbReference type="AlphaFoldDB" id="A0A1X1RRZ8"/>
<organism evidence="1 3">
    <name type="scientific">Mycobacterium celatum</name>
    <dbReference type="NCBI Taxonomy" id="28045"/>
    <lineage>
        <taxon>Bacteria</taxon>
        <taxon>Bacillati</taxon>
        <taxon>Actinomycetota</taxon>
        <taxon>Actinomycetes</taxon>
        <taxon>Mycobacteriales</taxon>
        <taxon>Mycobacteriaceae</taxon>
        <taxon>Mycobacterium</taxon>
    </lineage>
</organism>
<proteinExistence type="predicted"/>
<dbReference type="EMBL" id="LQOM01000024">
    <property type="protein sequence ID" value="ORV14602.1"/>
    <property type="molecule type" value="Genomic_DNA"/>
</dbReference>
<dbReference type="OrthoDB" id="2061990at2"/>
<evidence type="ECO:0000313" key="3">
    <source>
        <dbReference type="Proteomes" id="UP000193907"/>
    </source>
</evidence>
<dbReference type="RefSeq" id="WP_062539179.1">
    <property type="nucleotide sequence ID" value="NZ_BBUN01000087.1"/>
</dbReference>
<protein>
    <submittedName>
        <fullName evidence="1">Uncharacterized protein</fullName>
    </submittedName>
</protein>
<sequence>MEPVQINAGGWYLLPRDDADCCGWSVCEATTGEPQADVTLDPVSGAIVTRAQDGHDDAAAAAAEAVQRFAAAMGVRTAPAQE</sequence>
<name>A0A1X1RRZ8_MYCCE</name>
<dbReference type="EMBL" id="PDKV01000020">
    <property type="protein sequence ID" value="PIB78017.1"/>
    <property type="molecule type" value="Genomic_DNA"/>
</dbReference>
<evidence type="ECO:0000313" key="4">
    <source>
        <dbReference type="Proteomes" id="UP000230971"/>
    </source>
</evidence>
<keyword evidence="3" id="KW-1185">Reference proteome</keyword>
<gene>
    <name evidence="1" type="ORF">AWB95_08160</name>
    <name evidence="2" type="ORF">CQY23_15660</name>
</gene>
<dbReference type="Proteomes" id="UP000193907">
    <property type="component" value="Unassembled WGS sequence"/>
</dbReference>
<accession>A0A1X1RRZ8</accession>
<reference evidence="2 4" key="2">
    <citation type="journal article" date="2017" name="Infect. Genet. Evol.">
        <title>The new phylogeny of the genus Mycobacterium: The old and the news.</title>
        <authorList>
            <person name="Tortoli E."/>
            <person name="Fedrizzi T."/>
            <person name="Meehan C.J."/>
            <person name="Trovato A."/>
            <person name="Grottola A."/>
            <person name="Giacobazzi E."/>
            <person name="Serpini G.F."/>
            <person name="Tagliazucchi S."/>
            <person name="Fabio A."/>
            <person name="Bettua C."/>
            <person name="Bertorelli R."/>
            <person name="Frascaro F."/>
            <person name="De Sanctis V."/>
            <person name="Pecorari M."/>
            <person name="Jousson O."/>
            <person name="Segata N."/>
            <person name="Cirillo D.M."/>
        </authorList>
    </citation>
    <scope>NUCLEOTIDE SEQUENCE [LARGE SCALE GENOMIC DNA]</scope>
    <source>
        <strain evidence="2 4">NCTC 12882</strain>
    </source>
</reference>
<evidence type="ECO:0000313" key="2">
    <source>
        <dbReference type="EMBL" id="PIB78017.1"/>
    </source>
</evidence>
<dbReference type="STRING" id="28045.AWB95_08160"/>